<evidence type="ECO:0000313" key="6">
    <source>
        <dbReference type="EMBL" id="MBS7455646.1"/>
    </source>
</evidence>
<feature type="domain" description="GGDEF" evidence="4">
    <location>
        <begin position="591"/>
        <end position="724"/>
    </location>
</feature>
<dbReference type="SUPFAM" id="SSF55073">
    <property type="entry name" value="Nucleotide cyclase"/>
    <property type="match status" value="1"/>
</dbReference>
<dbReference type="Gene3D" id="3.20.20.450">
    <property type="entry name" value="EAL domain"/>
    <property type="match status" value="1"/>
</dbReference>
<dbReference type="SUPFAM" id="SSF55781">
    <property type="entry name" value="GAF domain-like"/>
    <property type="match status" value="2"/>
</dbReference>
<dbReference type="GO" id="GO:0003824">
    <property type="term" value="F:catalytic activity"/>
    <property type="evidence" value="ECO:0007669"/>
    <property type="project" value="UniProtKB-ARBA"/>
</dbReference>
<feature type="domain" description="EAL" evidence="3">
    <location>
        <begin position="733"/>
        <end position="984"/>
    </location>
</feature>
<dbReference type="CDD" id="cd01948">
    <property type="entry name" value="EAL"/>
    <property type="match status" value="1"/>
</dbReference>
<dbReference type="Pfam" id="PF00990">
    <property type="entry name" value="GGDEF"/>
    <property type="match status" value="1"/>
</dbReference>
<dbReference type="SMART" id="SM00065">
    <property type="entry name" value="GAF"/>
    <property type="match status" value="2"/>
</dbReference>
<dbReference type="PROSITE" id="PS50887">
    <property type="entry name" value="GGDEF"/>
    <property type="match status" value="1"/>
</dbReference>
<dbReference type="FunFam" id="3.30.70.270:FF:000001">
    <property type="entry name" value="Diguanylate cyclase domain protein"/>
    <property type="match status" value="1"/>
</dbReference>
<name>A0A8J7VUS4_9GAMM</name>
<dbReference type="InterPro" id="IPR001633">
    <property type="entry name" value="EAL_dom"/>
</dbReference>
<dbReference type="SUPFAM" id="SSF141868">
    <property type="entry name" value="EAL domain-like"/>
    <property type="match status" value="1"/>
</dbReference>
<dbReference type="InterPro" id="IPR043128">
    <property type="entry name" value="Rev_trsase/Diguanyl_cyclase"/>
</dbReference>
<dbReference type="PANTHER" id="PTHR44757:SF2">
    <property type="entry name" value="BIOFILM ARCHITECTURE MAINTENANCE PROTEIN MBAA"/>
    <property type="match status" value="1"/>
</dbReference>
<dbReference type="SMART" id="SM00052">
    <property type="entry name" value="EAL"/>
    <property type="match status" value="1"/>
</dbReference>
<reference evidence="6 7" key="1">
    <citation type="journal article" date="2021" name="Microbiol. Resour. Announc.">
        <title>Draft Genome Sequence of Coralloluteibacterium stylophorae LMG 29479T.</title>
        <authorList>
            <person name="Karlyshev A.V."/>
            <person name="Kudryashova E.B."/>
            <person name="Ariskina E.V."/>
            <person name="Conroy A.P."/>
            <person name="Abidueva E.Y."/>
        </authorList>
    </citation>
    <scope>NUCLEOTIDE SEQUENCE [LARGE SCALE GENOMIC DNA]</scope>
    <source>
        <strain evidence="6 7">LMG 29479</strain>
    </source>
</reference>
<dbReference type="Gene3D" id="3.30.70.270">
    <property type="match status" value="1"/>
</dbReference>
<dbReference type="EMBL" id="JAGQFT010000157">
    <property type="protein sequence ID" value="MBR0563640.1"/>
    <property type="molecule type" value="Genomic_DNA"/>
</dbReference>
<protein>
    <submittedName>
        <fullName evidence="5">EAL domain-containing protein</fullName>
    </submittedName>
</protein>
<evidence type="ECO:0000313" key="7">
    <source>
        <dbReference type="Proteomes" id="UP000675747"/>
    </source>
</evidence>
<sequence length="984" mass="108690">MIDGTTVVEQRSVEGGVDSGRWDGLASVSDLAQLASALDALLDGRPGYRGLCLMSGVGDGAQDSAGALVSAELRALAAREIGTGGGVPVECDSGFVVAWRRAVGGHWLLLAVDTDGGAAAWSDFIGWTRALGCSLLERMALARSVSRLENAERLQRALYAIADMASARLDMHDMLRGLHRIVAGLMYAENFYIALYDAERRTMRFPYFADTVDTFVPDPEQELAEDGLSDSLTLRLIRHGQALRGSSTEVCRILGLDHDQGERGPHAHHWLGVPMHDEDGVRGAIVVQSYDPGVSYSDEDRALLSFVARHILTALERKQQQADLERHVAVRTWELALANEELKSEVIERQNGERLQAALFRIAQLSTEAESLEEFYAAVHAVVAELLYARNFFIAQLSASGDSLEFPYTVDERDPARPRRSLGRGLTEYVLRTGRALLADRRKVGELTAAGEVRTSGAPAVHWLGVPLRQEDRTVGALVVQSYSPDFLFSQRDQELLTFVSLHIANGMQRKRARDNLLQAHAELEQRVEERTRELAAANDELRQQIAERLRAEELLTHRALHDALTGLPNRSRLFDTLQGAMAAFRHDPRRRFAVLFLDLDRFKVINDSVGHLIGDEVLKHAARRIVSAVRQPDVVARLGGDEFAVLVHEIEGEADAREVAERIIAALTAPMQIDEKELFTAASVGIALASPRYRRAEEMLRDADAAMYRAKAKGRNRSEVFDEALHDEALRTLDLENDLRRALAEGHFEPYYQPIVSLDDGRCVGYEALLRWNHEILGVLAPDSFLPVAEESGLIEQIDWLIYESVFGSMPRLLEGQQYVSINVSARHFHTPDLARRLLALAARYDADPRRLRIELTEGALLDDTHNVSAVLHELRGAGVRTQLDDFGTGYSALSYLQRFPIAAIKIDRSFVADLQAEGAQEGHAVVRAILALAQSLGLETIGEGIETTVQCSTLAQLGCQRGQGFLFARPQPLEALRPVAGG</sequence>
<dbReference type="AlphaFoldDB" id="A0A8J7VUS4"/>
<dbReference type="SMART" id="SM00267">
    <property type="entry name" value="GGDEF"/>
    <property type="match status" value="1"/>
</dbReference>
<feature type="coiled-coil region" evidence="2">
    <location>
        <begin position="514"/>
        <end position="555"/>
    </location>
</feature>
<dbReference type="InterPro" id="IPR052155">
    <property type="entry name" value="Biofilm_reg_signaling"/>
</dbReference>
<evidence type="ECO:0000259" key="3">
    <source>
        <dbReference type="PROSITE" id="PS50883"/>
    </source>
</evidence>
<keyword evidence="7" id="KW-1185">Reference proteome</keyword>
<evidence type="ECO:0000313" key="5">
    <source>
        <dbReference type="EMBL" id="MBR0563640.1"/>
    </source>
</evidence>
<accession>A0A8J7VUS4</accession>
<evidence type="ECO:0000256" key="1">
    <source>
        <dbReference type="ARBA" id="ARBA00001946"/>
    </source>
</evidence>
<keyword evidence="2" id="KW-0175">Coiled coil</keyword>
<dbReference type="NCBIfam" id="TIGR00254">
    <property type="entry name" value="GGDEF"/>
    <property type="match status" value="1"/>
</dbReference>
<dbReference type="InterPro" id="IPR035919">
    <property type="entry name" value="EAL_sf"/>
</dbReference>
<dbReference type="Pfam" id="PF13185">
    <property type="entry name" value="GAF_2"/>
    <property type="match status" value="2"/>
</dbReference>
<evidence type="ECO:0000256" key="2">
    <source>
        <dbReference type="SAM" id="Coils"/>
    </source>
</evidence>
<proteinExistence type="predicted"/>
<dbReference type="InterPro" id="IPR003018">
    <property type="entry name" value="GAF"/>
</dbReference>
<dbReference type="EMBL" id="JAGQFT020000001">
    <property type="protein sequence ID" value="MBS7455646.1"/>
    <property type="molecule type" value="Genomic_DNA"/>
</dbReference>
<dbReference type="Pfam" id="PF00563">
    <property type="entry name" value="EAL"/>
    <property type="match status" value="1"/>
</dbReference>
<reference evidence="5" key="2">
    <citation type="submission" date="2021-04" db="EMBL/GenBank/DDBJ databases">
        <authorList>
            <person name="Karlyshev A.V."/>
        </authorList>
    </citation>
    <scope>NUCLEOTIDE SEQUENCE</scope>
    <source>
        <strain evidence="5">LMG 29479</strain>
    </source>
</reference>
<comment type="cofactor">
    <cofactor evidence="1">
        <name>Mg(2+)</name>
        <dbReference type="ChEBI" id="CHEBI:18420"/>
    </cofactor>
</comment>
<dbReference type="RefSeq" id="WP_211927541.1">
    <property type="nucleotide sequence ID" value="NZ_JAGQFT020000001.1"/>
</dbReference>
<dbReference type="Gene3D" id="3.30.450.40">
    <property type="match status" value="2"/>
</dbReference>
<dbReference type="CDD" id="cd01949">
    <property type="entry name" value="GGDEF"/>
    <property type="match status" value="1"/>
</dbReference>
<gene>
    <name evidence="6" type="ORF">KB893_000655</name>
    <name evidence="5" type="ORF">KB893_14110</name>
</gene>
<dbReference type="PANTHER" id="PTHR44757">
    <property type="entry name" value="DIGUANYLATE CYCLASE DGCP"/>
    <property type="match status" value="1"/>
</dbReference>
<dbReference type="InterPro" id="IPR029016">
    <property type="entry name" value="GAF-like_dom_sf"/>
</dbReference>
<dbReference type="InterPro" id="IPR000160">
    <property type="entry name" value="GGDEF_dom"/>
</dbReference>
<dbReference type="Proteomes" id="UP000675747">
    <property type="component" value="Unassembled WGS sequence"/>
</dbReference>
<dbReference type="PROSITE" id="PS50883">
    <property type="entry name" value="EAL"/>
    <property type="match status" value="1"/>
</dbReference>
<organism evidence="5">
    <name type="scientific">Coralloluteibacterium stylophorae</name>
    <dbReference type="NCBI Taxonomy" id="1776034"/>
    <lineage>
        <taxon>Bacteria</taxon>
        <taxon>Pseudomonadati</taxon>
        <taxon>Pseudomonadota</taxon>
        <taxon>Gammaproteobacteria</taxon>
        <taxon>Lysobacterales</taxon>
        <taxon>Lysobacteraceae</taxon>
        <taxon>Coralloluteibacterium</taxon>
    </lineage>
</organism>
<dbReference type="InterPro" id="IPR029787">
    <property type="entry name" value="Nucleotide_cyclase"/>
</dbReference>
<comment type="caution">
    <text evidence="5">The sequence shown here is derived from an EMBL/GenBank/DDBJ whole genome shotgun (WGS) entry which is preliminary data.</text>
</comment>
<evidence type="ECO:0000259" key="4">
    <source>
        <dbReference type="PROSITE" id="PS50887"/>
    </source>
</evidence>